<evidence type="ECO:0000313" key="2">
    <source>
        <dbReference type="Proteomes" id="UP000027821"/>
    </source>
</evidence>
<gene>
    <name evidence="1" type="ORF">EL17_11950</name>
</gene>
<keyword evidence="2" id="KW-1185">Reference proteome</keyword>
<evidence type="ECO:0000313" key="1">
    <source>
        <dbReference type="EMBL" id="KEO73605.1"/>
    </source>
</evidence>
<reference evidence="1 2" key="1">
    <citation type="submission" date="2014-04" db="EMBL/GenBank/DDBJ databases">
        <title>Characterization and application of a salt tolerant electro-active bacterium.</title>
        <authorList>
            <person name="Yang L."/>
            <person name="Wei S."/>
            <person name="Tay Q.X.M."/>
        </authorList>
    </citation>
    <scope>NUCLEOTIDE SEQUENCE [LARGE SCALE GENOMIC DNA]</scope>
    <source>
        <strain evidence="1 2">LY1</strain>
    </source>
</reference>
<accession>A0A074KZK3</accession>
<dbReference type="OrthoDB" id="840358at2"/>
<dbReference type="RefSeq" id="WP_035074481.1">
    <property type="nucleotide sequence ID" value="NZ_JMIH01000021.1"/>
</dbReference>
<proteinExistence type="predicted"/>
<dbReference type="EMBL" id="JMIH01000021">
    <property type="protein sequence ID" value="KEO73605.1"/>
    <property type="molecule type" value="Genomic_DNA"/>
</dbReference>
<dbReference type="AlphaFoldDB" id="A0A074KZK3"/>
<organism evidence="1 2">
    <name type="scientific">Anditalea andensis</name>
    <dbReference type="NCBI Taxonomy" id="1048983"/>
    <lineage>
        <taxon>Bacteria</taxon>
        <taxon>Pseudomonadati</taxon>
        <taxon>Bacteroidota</taxon>
        <taxon>Cytophagia</taxon>
        <taxon>Cytophagales</taxon>
        <taxon>Cytophagaceae</taxon>
        <taxon>Anditalea</taxon>
    </lineage>
</organism>
<dbReference type="Proteomes" id="UP000027821">
    <property type="component" value="Unassembled WGS sequence"/>
</dbReference>
<protein>
    <submittedName>
        <fullName evidence="1">Uncharacterized protein</fullName>
    </submittedName>
</protein>
<sequence>MAKKNKKPKSNSSDKEQLADELDFTSGFGGFPSDVEFTRNIGCASNSKKKDYQNIYLILNL</sequence>
<name>A0A074KZK3_9BACT</name>
<comment type="caution">
    <text evidence="1">The sequence shown here is derived from an EMBL/GenBank/DDBJ whole genome shotgun (WGS) entry which is preliminary data.</text>
</comment>